<feature type="chain" id="PRO_5017601689" evidence="1">
    <location>
        <begin position="23"/>
        <end position="203"/>
    </location>
</feature>
<feature type="signal peptide" evidence="1">
    <location>
        <begin position="1"/>
        <end position="22"/>
    </location>
</feature>
<organism evidence="3 4">
    <name type="scientific">Pontibacter diazotrophicus</name>
    <dbReference type="NCBI Taxonomy" id="1400979"/>
    <lineage>
        <taxon>Bacteria</taxon>
        <taxon>Pseudomonadati</taxon>
        <taxon>Bacteroidota</taxon>
        <taxon>Cytophagia</taxon>
        <taxon>Cytophagales</taxon>
        <taxon>Hymenobacteraceae</taxon>
        <taxon>Pontibacter</taxon>
    </lineage>
</organism>
<dbReference type="InterPro" id="IPR025665">
    <property type="entry name" value="Beta-barrel_OMP_2"/>
</dbReference>
<keyword evidence="4" id="KW-1185">Reference proteome</keyword>
<evidence type="ECO:0000256" key="1">
    <source>
        <dbReference type="SAM" id="SignalP"/>
    </source>
</evidence>
<accession>A0A3D8LFJ9</accession>
<name>A0A3D8LFJ9_9BACT</name>
<evidence type="ECO:0000259" key="2">
    <source>
        <dbReference type="Pfam" id="PF13568"/>
    </source>
</evidence>
<protein>
    <submittedName>
        <fullName evidence="3">PorT family protein</fullName>
    </submittedName>
</protein>
<evidence type="ECO:0000313" key="4">
    <source>
        <dbReference type="Proteomes" id="UP000256708"/>
    </source>
</evidence>
<dbReference type="Proteomes" id="UP000256708">
    <property type="component" value="Unassembled WGS sequence"/>
</dbReference>
<keyword evidence="1" id="KW-0732">Signal</keyword>
<dbReference type="OrthoDB" id="947434at2"/>
<gene>
    <name evidence="3" type="ORF">DXT99_05875</name>
</gene>
<sequence length="203" mass="21916">MMKKITLLFVLALAATTGYTQSLGVKAGATYTTFTGNDTRDYEYRVGYTAGLVLQRHITDLIGVQLEALYTAKGAKTASKSGSNEVEESFRLNYVDVPVLFHVSAGGLFFDLGPQASFIAKASQVREVTSGSTTTSSKTDITDHPYTIDFGYAAGIGYRADNGLGLELRYNGGLKKVDDEGPFAGRERRNAGFGLMLSYFVGR</sequence>
<comment type="caution">
    <text evidence="3">The sequence shown here is derived from an EMBL/GenBank/DDBJ whole genome shotgun (WGS) entry which is preliminary data.</text>
</comment>
<feature type="domain" description="Outer membrane protein beta-barrel" evidence="2">
    <location>
        <begin position="23"/>
        <end position="177"/>
    </location>
</feature>
<dbReference type="RefSeq" id="WP_115564605.1">
    <property type="nucleotide sequence ID" value="NZ_QRGR01000005.1"/>
</dbReference>
<dbReference type="AlphaFoldDB" id="A0A3D8LFJ9"/>
<dbReference type="Pfam" id="PF13568">
    <property type="entry name" value="OMP_b-brl_2"/>
    <property type="match status" value="1"/>
</dbReference>
<dbReference type="EMBL" id="QRGR01000005">
    <property type="protein sequence ID" value="RDV16195.1"/>
    <property type="molecule type" value="Genomic_DNA"/>
</dbReference>
<evidence type="ECO:0000313" key="3">
    <source>
        <dbReference type="EMBL" id="RDV16195.1"/>
    </source>
</evidence>
<reference evidence="4" key="1">
    <citation type="submission" date="2018-08" db="EMBL/GenBank/DDBJ databases">
        <authorList>
            <person name="Liu Z.-W."/>
            <person name="Du Z.-J."/>
        </authorList>
    </citation>
    <scope>NUCLEOTIDE SEQUENCE [LARGE SCALE GENOMIC DNA]</scope>
    <source>
        <strain evidence="4">H4X</strain>
    </source>
</reference>
<proteinExistence type="predicted"/>